<dbReference type="FunFam" id="3.30.70.580:FF:000002">
    <property type="entry name" value="tRNA pseudouridine synthase"/>
    <property type="match status" value="1"/>
</dbReference>
<dbReference type="GO" id="GO:0009982">
    <property type="term" value="F:pseudouridine synthase activity"/>
    <property type="evidence" value="ECO:0007669"/>
    <property type="project" value="InterPro"/>
</dbReference>
<keyword evidence="8" id="KW-0539">Nucleus</keyword>
<keyword evidence="6" id="KW-0677">Repeat</keyword>
<comment type="subcellular location">
    <subcellularLocation>
        <location evidence="2">Nucleus</location>
    </subcellularLocation>
</comment>
<evidence type="ECO:0000256" key="13">
    <source>
        <dbReference type="SAM" id="MobiDB-lite"/>
    </source>
</evidence>
<feature type="repeat" description="PPR" evidence="12">
    <location>
        <begin position="383"/>
        <end position="417"/>
    </location>
</feature>
<dbReference type="InterPro" id="IPR046848">
    <property type="entry name" value="E_motif"/>
</dbReference>
<reference evidence="15" key="1">
    <citation type="submission" date="2023-10" db="EMBL/GenBank/DDBJ databases">
        <authorList>
            <person name="Domelevo Entfellner J.-B."/>
        </authorList>
    </citation>
    <scope>NUCLEOTIDE SEQUENCE</scope>
</reference>
<name>A0AA86VEM6_9FABA</name>
<dbReference type="GO" id="GO:0005634">
    <property type="term" value="C:nucleus"/>
    <property type="evidence" value="ECO:0007669"/>
    <property type="project" value="UniProtKB-SubCell"/>
</dbReference>
<evidence type="ECO:0000313" key="15">
    <source>
        <dbReference type="EMBL" id="CAJ1944804.1"/>
    </source>
</evidence>
<feature type="repeat" description="PPR" evidence="12">
    <location>
        <begin position="484"/>
        <end position="518"/>
    </location>
</feature>
<sequence length="1414" mass="156702">MPLPLPPQQHVQVLRALLHCTRSKEICSGRALHARILRNASFSFTHIANALINLYAKCGHFAEANIVFDSIIHKDAVSWNCLINAFSQQQAYASSSYVMRLFRRMMVCTTVPNAHTFAGVFTAASNLSDALAGRQAHALAVKTACSDDVFAASSLLNMYCKTGLFVEARELFDEMPEKNAVSWATMISGYASKEFAYEAFELFELLRREKKGENENEFVFTSVLSALTCHVFVDTGRQVHSLAVKDGLVCFVSVGNALVTMYAKCGSLEDALKTFELSGSKNSITWSAMVTGFAQSGDADKALKLFYDMHHSGVLPSEYTLVGVINACSDVCAIMEGRQMHGYSLKLGYESQLYVLSALVDMYAKCGSIGDARKGFEYIQQPDVVLWTSIITGYVQNGDYEGALNLYGKMQMGRVIPNDLTMASVLKACSSLAALDQGKQMHAGIIKYGFSLEVPIGSALSAMYAKCGSLDDGHRIFRRMPSRDVISWNAMISGLSQNGRGIEALELFEEMCSEGTKPDNVTFVNLLSACSHMGLVDRGWVYFKMMFDEFNIAPTVEHYACMVDILSRAGQLNKAKEFIESATVDHSLCLWRILLGACKNHRHYDLGAYAGEKLMELGSPESSAYVLLSSIYTALGKWEDVERVRRMMKARGVTKEPGCSWIELKSLTHVFVVGDNMHPQIDEIRLALKLLTKLMKDEGYQPLLDPLLPEIISDDLKDQEGSDEVQLRLRGLSVIQKHGNLEANDSKSSPQPKVSSCDSYSLVRWSGCLWGKYQHESRSETRGKSFMHNPQRSKAVARGWDSSAVASPSILLIHCAIFFAFSKVDVDCGVQLNIMLFRSDTTPTTSSLPPPPPVAADEPEPKKLKMSTTTSDDEECTPAPGTKKRYKRRKVAIFFAYCGVGYQGMQKNPGAKTIEGDLEEALYVSGAVPEHDRGMSKRYDWARSARTDKGVSAVGQVVSGRFYIDPPGLVDRLNLNLPSQIRIFGYKRVTGSFNAKKFCDRRRYVYLIPVFALDPSCHRDRETVMASLGSENELVKCSECSERGRKVVGLVGNPKHNLQLGTKDVETGTSSNRDVVLDSVVTEDVKISLSKGDANHLNGESGSDNQGTVSVDGTNPKTGIETVIPVQDEDMPFNGESVNNSDIIEEEKIIGEDKSTNGSGFCYGEKERERFNMILNYFVGTHNFHNFTTRTKAEDPAARRFIISFNANTTVVVEGMEFVKCEVVGQSFILHQIRKMMGLAVAIMRNCAPESLINKALQQDVNINVPTAPEVGLYLDECFFASYNQKWKDSHEELSMKAYEKEAEEFKMKYIYSHISSTEQKEGTVGLWLHSLNHRNYPDLQVVNEEAITDNNSADPEEASADHNSADLEEAITNHKTADREEAIADHKSANPEEAITDHKSANSEEAITDTQEC</sequence>
<dbReference type="FunFam" id="3.30.70.660:FF:000002">
    <property type="entry name" value="tRNA pseudouridine synthase"/>
    <property type="match status" value="1"/>
</dbReference>
<dbReference type="GO" id="GO:0003723">
    <property type="term" value="F:RNA binding"/>
    <property type="evidence" value="ECO:0007669"/>
    <property type="project" value="InterPro"/>
</dbReference>
<dbReference type="GO" id="GO:0031119">
    <property type="term" value="P:tRNA pseudouridine synthesis"/>
    <property type="evidence" value="ECO:0007669"/>
    <property type="project" value="InterPro"/>
</dbReference>
<evidence type="ECO:0000256" key="11">
    <source>
        <dbReference type="PIRSR" id="PIRSR641708-2"/>
    </source>
</evidence>
<dbReference type="FunFam" id="1.25.40.10:FF:000158">
    <property type="entry name" value="pentatricopeptide repeat-containing protein At2g33680"/>
    <property type="match status" value="1"/>
</dbReference>
<evidence type="ECO:0000256" key="3">
    <source>
        <dbReference type="ARBA" id="ARBA00009375"/>
    </source>
</evidence>
<accession>A0AA86VEM6</accession>
<evidence type="ECO:0000256" key="10">
    <source>
        <dbReference type="PIRSR" id="PIRSR641708-1"/>
    </source>
</evidence>
<dbReference type="InterPro" id="IPR041708">
    <property type="entry name" value="PUS1/PUS2-like"/>
</dbReference>
<feature type="region of interest" description="Disordered" evidence="13">
    <location>
        <begin position="841"/>
        <end position="881"/>
    </location>
</feature>
<dbReference type="NCBIfam" id="TIGR00071">
    <property type="entry name" value="hisT_truA"/>
    <property type="match status" value="1"/>
</dbReference>
<dbReference type="Pfam" id="PF01535">
    <property type="entry name" value="PPR"/>
    <property type="match status" value="4"/>
</dbReference>
<proteinExistence type="inferred from homology"/>
<evidence type="ECO:0000256" key="4">
    <source>
        <dbReference type="ARBA" id="ARBA00022664"/>
    </source>
</evidence>
<evidence type="ECO:0000256" key="9">
    <source>
        <dbReference type="ARBA" id="ARBA00036943"/>
    </source>
</evidence>
<keyword evidence="4" id="KW-0507">mRNA processing</keyword>
<dbReference type="InterPro" id="IPR002885">
    <property type="entry name" value="PPR_rpt"/>
</dbReference>
<evidence type="ECO:0000259" key="14">
    <source>
        <dbReference type="Pfam" id="PF01416"/>
    </source>
</evidence>
<feature type="binding site" evidence="11">
    <location>
        <position position="1004"/>
    </location>
    <ligand>
        <name>substrate</name>
    </ligand>
</feature>
<dbReference type="Pfam" id="PF01416">
    <property type="entry name" value="PseudoU_synth_1"/>
    <property type="match status" value="1"/>
</dbReference>
<dbReference type="Gene3D" id="1.25.40.10">
    <property type="entry name" value="Tetratricopeptide repeat domain"/>
    <property type="match status" value="5"/>
</dbReference>
<gene>
    <name evidence="15" type="ORF">AYBTSS11_LOCUS12109</name>
</gene>
<dbReference type="GO" id="GO:0099402">
    <property type="term" value="P:plant organ development"/>
    <property type="evidence" value="ECO:0007669"/>
    <property type="project" value="UniProtKB-ARBA"/>
</dbReference>
<keyword evidence="5" id="KW-0819">tRNA processing</keyword>
<dbReference type="InterPro" id="IPR020103">
    <property type="entry name" value="PsdUridine_synth_cat_dom_sf"/>
</dbReference>
<evidence type="ECO:0000256" key="7">
    <source>
        <dbReference type="ARBA" id="ARBA00023235"/>
    </source>
</evidence>
<dbReference type="InterPro" id="IPR046960">
    <property type="entry name" value="PPR_At4g14850-like_plant"/>
</dbReference>
<evidence type="ECO:0000256" key="2">
    <source>
        <dbReference type="ARBA" id="ARBA00004123"/>
    </source>
</evidence>
<dbReference type="PANTHER" id="PTHR47926:SF521">
    <property type="entry name" value="PENTATRICOPEPTIDE REPEAT-CONTAINING PROTEIN"/>
    <property type="match status" value="1"/>
</dbReference>
<dbReference type="CDD" id="cd02568">
    <property type="entry name" value="PseudoU_synth_PUS1_PUS2"/>
    <property type="match status" value="1"/>
</dbReference>
<dbReference type="InterPro" id="IPR020094">
    <property type="entry name" value="TruA/RsuA/RluB/E/F_N"/>
</dbReference>
<feature type="active site" description="Nucleophile" evidence="10">
    <location>
        <position position="948"/>
    </location>
</feature>
<dbReference type="Pfam" id="PF20431">
    <property type="entry name" value="E_motif"/>
    <property type="match status" value="1"/>
</dbReference>
<dbReference type="Gene3D" id="3.30.70.660">
    <property type="entry name" value="Pseudouridine synthase I, catalytic domain, C-terminal subdomain"/>
    <property type="match status" value="1"/>
</dbReference>
<comment type="catalytic activity">
    <reaction evidence="9">
        <text>a uridine in tRNA = a pseudouridine in tRNA</text>
        <dbReference type="Rhea" id="RHEA:54572"/>
        <dbReference type="Rhea" id="RHEA-COMP:13339"/>
        <dbReference type="Rhea" id="RHEA-COMP:13934"/>
        <dbReference type="ChEBI" id="CHEBI:65314"/>
        <dbReference type="ChEBI" id="CHEBI:65315"/>
    </reaction>
</comment>
<evidence type="ECO:0000256" key="8">
    <source>
        <dbReference type="ARBA" id="ARBA00023242"/>
    </source>
</evidence>
<comment type="catalytic activity">
    <reaction evidence="1">
        <text>a uridine in mRNA = a pseudouridine in mRNA</text>
        <dbReference type="Rhea" id="RHEA:56644"/>
        <dbReference type="Rhea" id="RHEA-COMP:14658"/>
        <dbReference type="Rhea" id="RHEA-COMP:14659"/>
        <dbReference type="ChEBI" id="CHEBI:65314"/>
        <dbReference type="ChEBI" id="CHEBI:65315"/>
    </reaction>
</comment>
<feature type="domain" description="Pseudouridine synthase I TruA alpha/beta" evidence="14">
    <location>
        <begin position="1176"/>
        <end position="1280"/>
    </location>
</feature>
<dbReference type="FunFam" id="1.25.40.10:FF:000031">
    <property type="entry name" value="Pentatricopeptide repeat-containing protein mitochondrial"/>
    <property type="match status" value="1"/>
</dbReference>
<dbReference type="Gramene" id="rna-AYBTSS11_LOCUS12109">
    <property type="protein sequence ID" value="CAJ1944804.1"/>
    <property type="gene ID" value="gene-AYBTSS11_LOCUS12109"/>
</dbReference>
<keyword evidence="7" id="KW-0413">Isomerase</keyword>
<feature type="repeat" description="PPR" evidence="12">
    <location>
        <begin position="148"/>
        <end position="182"/>
    </location>
</feature>
<dbReference type="NCBIfam" id="TIGR00756">
    <property type="entry name" value="PPR"/>
    <property type="match status" value="4"/>
</dbReference>
<evidence type="ECO:0000256" key="5">
    <source>
        <dbReference type="ARBA" id="ARBA00022694"/>
    </source>
</evidence>
<dbReference type="Gene3D" id="3.30.70.580">
    <property type="entry name" value="Pseudouridine synthase I, catalytic domain, N-terminal subdomain"/>
    <property type="match status" value="1"/>
</dbReference>
<dbReference type="PANTHER" id="PTHR47926">
    <property type="entry name" value="PENTATRICOPEPTIDE REPEAT-CONTAINING PROTEIN"/>
    <property type="match status" value="1"/>
</dbReference>
<comment type="similarity">
    <text evidence="3">Belongs to the tRNA pseudouridine synthase TruA family.</text>
</comment>
<evidence type="ECO:0000256" key="6">
    <source>
        <dbReference type="ARBA" id="ARBA00022737"/>
    </source>
</evidence>
<keyword evidence="16" id="KW-1185">Reference proteome</keyword>
<dbReference type="FunFam" id="1.25.40.10:FF:000687">
    <property type="entry name" value="Pentatricopeptide repeat-containing protein At4g33170"/>
    <property type="match status" value="1"/>
</dbReference>
<dbReference type="InterPro" id="IPR011990">
    <property type="entry name" value="TPR-like_helical_dom_sf"/>
</dbReference>
<dbReference type="InterPro" id="IPR020095">
    <property type="entry name" value="PsdUridine_synth_TruA_C"/>
</dbReference>
<dbReference type="PROSITE" id="PS51375">
    <property type="entry name" value="PPR"/>
    <property type="match status" value="4"/>
</dbReference>
<dbReference type="GO" id="GO:0006397">
    <property type="term" value="P:mRNA processing"/>
    <property type="evidence" value="ECO:0007669"/>
    <property type="project" value="UniProtKB-KW"/>
</dbReference>
<feature type="repeat" description="PPR" evidence="12">
    <location>
        <begin position="282"/>
        <end position="316"/>
    </location>
</feature>
<evidence type="ECO:0000256" key="12">
    <source>
        <dbReference type="PROSITE-ProRule" id="PRU00708"/>
    </source>
</evidence>
<organism evidence="15 16">
    <name type="scientific">Sphenostylis stenocarpa</name>
    <dbReference type="NCBI Taxonomy" id="92480"/>
    <lineage>
        <taxon>Eukaryota</taxon>
        <taxon>Viridiplantae</taxon>
        <taxon>Streptophyta</taxon>
        <taxon>Embryophyta</taxon>
        <taxon>Tracheophyta</taxon>
        <taxon>Spermatophyta</taxon>
        <taxon>Magnoliopsida</taxon>
        <taxon>eudicotyledons</taxon>
        <taxon>Gunneridae</taxon>
        <taxon>Pentapetalae</taxon>
        <taxon>rosids</taxon>
        <taxon>fabids</taxon>
        <taxon>Fabales</taxon>
        <taxon>Fabaceae</taxon>
        <taxon>Papilionoideae</taxon>
        <taxon>50 kb inversion clade</taxon>
        <taxon>NPAAA clade</taxon>
        <taxon>indigoferoid/millettioid clade</taxon>
        <taxon>Phaseoleae</taxon>
        <taxon>Sphenostylis</taxon>
    </lineage>
</organism>
<dbReference type="Proteomes" id="UP001189624">
    <property type="component" value="Chromosome 3"/>
</dbReference>
<dbReference type="EMBL" id="OY731400">
    <property type="protein sequence ID" value="CAJ1944804.1"/>
    <property type="molecule type" value="Genomic_DNA"/>
</dbReference>
<dbReference type="SUPFAM" id="SSF55120">
    <property type="entry name" value="Pseudouridine synthase"/>
    <property type="match status" value="1"/>
</dbReference>
<dbReference type="FunFam" id="1.25.40.10:FF:000955">
    <property type="entry name" value="Tetratricopeptide repeat (TPR)-like superfamily protein"/>
    <property type="match status" value="1"/>
</dbReference>
<dbReference type="InterPro" id="IPR001406">
    <property type="entry name" value="PsdUridine_synth_TruA"/>
</dbReference>
<feature type="compositionally biased region" description="Polar residues" evidence="13">
    <location>
        <begin position="1404"/>
        <end position="1414"/>
    </location>
</feature>
<dbReference type="InterPro" id="IPR020097">
    <property type="entry name" value="PsdUridine_synth_TruA_a/b_dom"/>
</dbReference>
<evidence type="ECO:0000256" key="1">
    <source>
        <dbReference type="ARBA" id="ARBA00001166"/>
    </source>
</evidence>
<dbReference type="Pfam" id="PF13041">
    <property type="entry name" value="PPR_2"/>
    <property type="match status" value="3"/>
</dbReference>
<protein>
    <recommendedName>
        <fullName evidence="14">Pseudouridine synthase I TruA alpha/beta domain-containing protein</fullName>
    </recommendedName>
</protein>
<feature type="compositionally biased region" description="Polar residues" evidence="13">
    <location>
        <begin position="1098"/>
        <end position="1116"/>
    </location>
</feature>
<feature type="region of interest" description="Disordered" evidence="13">
    <location>
        <begin position="1092"/>
        <end position="1116"/>
    </location>
</feature>
<feature type="region of interest" description="Disordered" evidence="13">
    <location>
        <begin position="1352"/>
        <end position="1414"/>
    </location>
</feature>
<evidence type="ECO:0000313" key="16">
    <source>
        <dbReference type="Proteomes" id="UP001189624"/>
    </source>
</evidence>
<feature type="compositionally biased region" description="Basic and acidic residues" evidence="13">
    <location>
        <begin position="1360"/>
        <end position="1403"/>
    </location>
</feature>